<sequence>MLTRYVPSNALAALQTIPRKSGCFTKHPVPWLNAACTNAVREKRAAFSRLRRHRGDPQCLDAFRRCRARARHILKEASLCLIY</sequence>
<organism evidence="1 2">
    <name type="scientific">Portunus trituberculatus</name>
    <name type="common">Swimming crab</name>
    <name type="synonym">Neptunus trituberculatus</name>
    <dbReference type="NCBI Taxonomy" id="210409"/>
    <lineage>
        <taxon>Eukaryota</taxon>
        <taxon>Metazoa</taxon>
        <taxon>Ecdysozoa</taxon>
        <taxon>Arthropoda</taxon>
        <taxon>Crustacea</taxon>
        <taxon>Multicrustacea</taxon>
        <taxon>Malacostraca</taxon>
        <taxon>Eumalacostraca</taxon>
        <taxon>Eucarida</taxon>
        <taxon>Decapoda</taxon>
        <taxon>Pleocyemata</taxon>
        <taxon>Brachyura</taxon>
        <taxon>Eubrachyura</taxon>
        <taxon>Portunoidea</taxon>
        <taxon>Portunidae</taxon>
        <taxon>Portuninae</taxon>
        <taxon>Portunus</taxon>
    </lineage>
</organism>
<comment type="caution">
    <text evidence="1">The sequence shown here is derived from an EMBL/GenBank/DDBJ whole genome shotgun (WGS) entry which is preliminary data.</text>
</comment>
<dbReference type="EMBL" id="VSRR010034998">
    <property type="protein sequence ID" value="MPC72580.1"/>
    <property type="molecule type" value="Genomic_DNA"/>
</dbReference>
<accession>A0A5B7HJF0</accession>
<evidence type="ECO:0000313" key="1">
    <source>
        <dbReference type="EMBL" id="MPC72580.1"/>
    </source>
</evidence>
<proteinExistence type="predicted"/>
<dbReference type="Proteomes" id="UP000324222">
    <property type="component" value="Unassembled WGS sequence"/>
</dbReference>
<gene>
    <name evidence="1" type="ORF">E2C01_066892</name>
</gene>
<evidence type="ECO:0000313" key="2">
    <source>
        <dbReference type="Proteomes" id="UP000324222"/>
    </source>
</evidence>
<protein>
    <submittedName>
        <fullName evidence="1">Uncharacterized protein</fullName>
    </submittedName>
</protein>
<reference evidence="1 2" key="1">
    <citation type="submission" date="2019-05" db="EMBL/GenBank/DDBJ databases">
        <title>Another draft genome of Portunus trituberculatus and its Hox gene families provides insights of decapod evolution.</title>
        <authorList>
            <person name="Jeong J.-H."/>
            <person name="Song I."/>
            <person name="Kim S."/>
            <person name="Choi T."/>
            <person name="Kim D."/>
            <person name="Ryu S."/>
            <person name="Kim W."/>
        </authorList>
    </citation>
    <scope>NUCLEOTIDE SEQUENCE [LARGE SCALE GENOMIC DNA]</scope>
    <source>
        <tissue evidence="1">Muscle</tissue>
    </source>
</reference>
<name>A0A5B7HJF0_PORTR</name>
<dbReference type="AlphaFoldDB" id="A0A5B7HJF0"/>
<keyword evidence="2" id="KW-1185">Reference proteome</keyword>